<name>A0A8S2EKG9_9BILA</name>
<dbReference type="SUPFAM" id="SSF56281">
    <property type="entry name" value="Metallo-hydrolase/oxidoreductase"/>
    <property type="match status" value="1"/>
</dbReference>
<dbReference type="Gene3D" id="3.60.15.10">
    <property type="entry name" value="Ribonuclease Z/Hydroxyacylglutathione hydrolase-like"/>
    <property type="match status" value="1"/>
</dbReference>
<dbReference type="Pfam" id="PF00753">
    <property type="entry name" value="Lactamase_B"/>
    <property type="match status" value="1"/>
</dbReference>
<accession>A0A8S2EKG9</accession>
<evidence type="ECO:0000313" key="4">
    <source>
        <dbReference type="Proteomes" id="UP000677228"/>
    </source>
</evidence>
<dbReference type="EMBL" id="CAJOBA010037301">
    <property type="protein sequence ID" value="CAF4039686.1"/>
    <property type="molecule type" value="Genomic_DNA"/>
</dbReference>
<dbReference type="AlphaFoldDB" id="A0A8S2EKG9"/>
<dbReference type="Proteomes" id="UP000677228">
    <property type="component" value="Unassembled WGS sequence"/>
</dbReference>
<dbReference type="InterPro" id="IPR036866">
    <property type="entry name" value="RibonucZ/Hydroxyglut_hydro"/>
</dbReference>
<evidence type="ECO:0000313" key="3">
    <source>
        <dbReference type="EMBL" id="CAF4039686.1"/>
    </source>
</evidence>
<sequence length="326" mass="35831">MPVFEAVSSSSVGFLFHLGASNEAAAEPVWDGNKVEMISERLSSGVYAFYASDAKALNAKGGAAATSAGLIVGRKGAMLIETMMNRRLYEQVLSLASNITSKPIIYALNTSAHGDHSYGNMYLPKSVTIVQHINAKTYVDHHFDDDKAFMIKTFGAGRGIEEIEPCTGHLLIAPGGRITLDLGGKLVEVIDFGFCQTGGDLFVWEPESRVLWTGNPTVACKPSLPWLLDGHLVETLETLEKVYDFLPADARIVPGHGVVMKREDIKWFIDYLAAIEKNVQKAIDKGLSLEETIKEVTMPEFRGYALYDWVHFNVNVTAAYKELSNH</sequence>
<dbReference type="InterPro" id="IPR001279">
    <property type="entry name" value="Metallo-B-lactamas"/>
</dbReference>
<dbReference type="EMBL" id="CAJNOK010015756">
    <property type="protein sequence ID" value="CAF1231619.1"/>
    <property type="molecule type" value="Genomic_DNA"/>
</dbReference>
<feature type="domain" description="Metallo-beta-lactamase" evidence="1">
    <location>
        <begin position="65"/>
        <end position="256"/>
    </location>
</feature>
<dbReference type="SMART" id="SM00849">
    <property type="entry name" value="Lactamase_B"/>
    <property type="match status" value="1"/>
</dbReference>
<dbReference type="CDD" id="cd16282">
    <property type="entry name" value="metallo-hydrolase-like_MBL-fold"/>
    <property type="match status" value="1"/>
</dbReference>
<protein>
    <recommendedName>
        <fullName evidence="1">Metallo-beta-lactamase domain-containing protein</fullName>
    </recommendedName>
</protein>
<proteinExistence type="predicted"/>
<evidence type="ECO:0000259" key="1">
    <source>
        <dbReference type="SMART" id="SM00849"/>
    </source>
</evidence>
<reference evidence="2" key="1">
    <citation type="submission" date="2021-02" db="EMBL/GenBank/DDBJ databases">
        <authorList>
            <person name="Nowell W R."/>
        </authorList>
    </citation>
    <scope>NUCLEOTIDE SEQUENCE</scope>
</reference>
<comment type="caution">
    <text evidence="2">The sequence shown here is derived from an EMBL/GenBank/DDBJ whole genome shotgun (WGS) entry which is preliminary data.</text>
</comment>
<organism evidence="2 4">
    <name type="scientific">Didymodactylos carnosus</name>
    <dbReference type="NCBI Taxonomy" id="1234261"/>
    <lineage>
        <taxon>Eukaryota</taxon>
        <taxon>Metazoa</taxon>
        <taxon>Spiralia</taxon>
        <taxon>Gnathifera</taxon>
        <taxon>Rotifera</taxon>
        <taxon>Eurotatoria</taxon>
        <taxon>Bdelloidea</taxon>
        <taxon>Philodinida</taxon>
        <taxon>Philodinidae</taxon>
        <taxon>Didymodactylos</taxon>
    </lineage>
</organism>
<evidence type="ECO:0000313" key="2">
    <source>
        <dbReference type="EMBL" id="CAF1231619.1"/>
    </source>
</evidence>
<dbReference type="Proteomes" id="UP000682733">
    <property type="component" value="Unassembled WGS sequence"/>
</dbReference>
<gene>
    <name evidence="2" type="ORF">OVA965_LOCUS25406</name>
    <name evidence="3" type="ORF">TMI583_LOCUS26133</name>
</gene>